<dbReference type="EMBL" id="SLWS01000006">
    <property type="protein sequence ID" value="TCO57101.1"/>
    <property type="molecule type" value="Genomic_DNA"/>
</dbReference>
<dbReference type="Proteomes" id="UP000295680">
    <property type="component" value="Unassembled WGS sequence"/>
</dbReference>
<name>A0A4R2JC43_9PSEU</name>
<protein>
    <submittedName>
        <fullName evidence="2">Uncharacterized protein</fullName>
    </submittedName>
</protein>
<sequence length="69" mass="7355">MGHTVNIWIDPPPDARAPLPVWLHWAAFVGIVLAGLLLAAATLVGISQDQQQPYRRAEPTVVTVAGAES</sequence>
<evidence type="ECO:0000256" key="1">
    <source>
        <dbReference type="SAM" id="Phobius"/>
    </source>
</evidence>
<accession>A0A4R2JC43</accession>
<keyword evidence="1" id="KW-1133">Transmembrane helix</keyword>
<keyword evidence="3" id="KW-1185">Reference proteome</keyword>
<feature type="transmembrane region" description="Helical" evidence="1">
    <location>
        <begin position="22"/>
        <end position="46"/>
    </location>
</feature>
<evidence type="ECO:0000313" key="2">
    <source>
        <dbReference type="EMBL" id="TCO57101.1"/>
    </source>
</evidence>
<gene>
    <name evidence="2" type="ORF">EV192_106578</name>
</gene>
<keyword evidence="1" id="KW-0472">Membrane</keyword>
<evidence type="ECO:0000313" key="3">
    <source>
        <dbReference type="Proteomes" id="UP000295680"/>
    </source>
</evidence>
<proteinExistence type="predicted"/>
<keyword evidence="1" id="KW-0812">Transmembrane</keyword>
<organism evidence="2 3">
    <name type="scientific">Actinocrispum wychmicini</name>
    <dbReference type="NCBI Taxonomy" id="1213861"/>
    <lineage>
        <taxon>Bacteria</taxon>
        <taxon>Bacillati</taxon>
        <taxon>Actinomycetota</taxon>
        <taxon>Actinomycetes</taxon>
        <taxon>Pseudonocardiales</taxon>
        <taxon>Pseudonocardiaceae</taxon>
        <taxon>Actinocrispum</taxon>
    </lineage>
</organism>
<comment type="caution">
    <text evidence="2">The sequence shown here is derived from an EMBL/GenBank/DDBJ whole genome shotgun (WGS) entry which is preliminary data.</text>
</comment>
<reference evidence="2 3" key="1">
    <citation type="submission" date="2019-03" db="EMBL/GenBank/DDBJ databases">
        <title>Genomic Encyclopedia of Type Strains, Phase IV (KMG-IV): sequencing the most valuable type-strain genomes for metagenomic binning, comparative biology and taxonomic classification.</title>
        <authorList>
            <person name="Goeker M."/>
        </authorList>
    </citation>
    <scope>NUCLEOTIDE SEQUENCE [LARGE SCALE GENOMIC DNA]</scope>
    <source>
        <strain evidence="2 3">DSM 45934</strain>
    </source>
</reference>
<dbReference type="AlphaFoldDB" id="A0A4R2JC43"/>